<reference evidence="2 3" key="1">
    <citation type="submission" date="2024-06" db="EMBL/GenBank/DDBJ databases">
        <title>A chromosome-level genome assembly of beet webworm, Loxostege sticticalis.</title>
        <authorList>
            <person name="Zhang Y."/>
        </authorList>
    </citation>
    <scope>NUCLEOTIDE SEQUENCE [LARGE SCALE GENOMIC DNA]</scope>
    <source>
        <strain evidence="2">AQ028</strain>
        <tissue evidence="2">Male pupae</tissue>
    </source>
</reference>
<evidence type="ECO:0000256" key="1">
    <source>
        <dbReference type="SAM" id="Phobius"/>
    </source>
</evidence>
<keyword evidence="1" id="KW-0812">Transmembrane</keyword>
<organism evidence="2 3">
    <name type="scientific">Loxostege sticticalis</name>
    <name type="common">Beet webworm moth</name>
    <dbReference type="NCBI Taxonomy" id="481309"/>
    <lineage>
        <taxon>Eukaryota</taxon>
        <taxon>Metazoa</taxon>
        <taxon>Ecdysozoa</taxon>
        <taxon>Arthropoda</taxon>
        <taxon>Hexapoda</taxon>
        <taxon>Insecta</taxon>
        <taxon>Pterygota</taxon>
        <taxon>Neoptera</taxon>
        <taxon>Endopterygota</taxon>
        <taxon>Lepidoptera</taxon>
        <taxon>Glossata</taxon>
        <taxon>Ditrysia</taxon>
        <taxon>Pyraloidea</taxon>
        <taxon>Crambidae</taxon>
        <taxon>Pyraustinae</taxon>
        <taxon>Loxostege</taxon>
    </lineage>
</organism>
<dbReference type="EMBL" id="JBEDNZ010000002">
    <property type="protein sequence ID" value="KAL0850732.1"/>
    <property type="molecule type" value="Genomic_DNA"/>
</dbReference>
<name>A0ABD0TNC1_LOXSC</name>
<accession>A0ABD0TNC1</accession>
<sequence>MPTAPIIEHRKRRNLHRLLTYATELVDDFSDTMSTDQYQWQRNILGHNFSVSRSYCPGNGECYPSAMNTLRAWFYGHEDTQVMLASVLVVIGLWWMVRVVLNLLINLVCPLLVVFMAVMCVPQLRSPLLGQNYPALANLLKSILMKMAENIKTSE</sequence>
<evidence type="ECO:0000313" key="2">
    <source>
        <dbReference type="EMBL" id="KAL0850732.1"/>
    </source>
</evidence>
<dbReference type="Proteomes" id="UP001549921">
    <property type="component" value="Unassembled WGS sequence"/>
</dbReference>
<protein>
    <recommendedName>
        <fullName evidence="4">Chloride channel CLIC-like protein 1</fullName>
    </recommendedName>
</protein>
<evidence type="ECO:0008006" key="4">
    <source>
        <dbReference type="Google" id="ProtNLM"/>
    </source>
</evidence>
<gene>
    <name evidence="2" type="ORF">ABMA28_006674</name>
</gene>
<keyword evidence="1" id="KW-0472">Membrane</keyword>
<feature type="transmembrane region" description="Helical" evidence="1">
    <location>
        <begin position="103"/>
        <end position="121"/>
    </location>
</feature>
<proteinExistence type="predicted"/>
<feature type="transmembrane region" description="Helical" evidence="1">
    <location>
        <begin position="80"/>
        <end position="97"/>
    </location>
</feature>
<dbReference type="AlphaFoldDB" id="A0ABD0TNC1"/>
<comment type="caution">
    <text evidence="2">The sequence shown here is derived from an EMBL/GenBank/DDBJ whole genome shotgun (WGS) entry which is preliminary data.</text>
</comment>
<evidence type="ECO:0000313" key="3">
    <source>
        <dbReference type="Proteomes" id="UP001549921"/>
    </source>
</evidence>
<keyword evidence="1" id="KW-1133">Transmembrane helix</keyword>